<dbReference type="Pfam" id="PF07030">
    <property type="entry name" value="Phage_Mu_Gp36"/>
    <property type="match status" value="1"/>
</dbReference>
<keyword evidence="2" id="KW-1185">Reference proteome</keyword>
<sequence length="159" mass="18189">MPTLNYAKAEDIQRVLTKNQLTRLLPGEYNTETIDFSNVPSDPFSDPVWSYVALAILAAQGEVNSLLNRRYKIPIIRDDGEVPEILRVHVLTIAKFRIYQRAPSQVPEYVMKEYNEAKSSLRRIARGDMSIHGVDDVERRVISFGKRESGDFNSTDYPL</sequence>
<reference evidence="1 2" key="1">
    <citation type="submission" date="2017-07" db="EMBL/GenBank/DDBJ databases">
        <title>Characterization of ecologically diverse viruses infecting co-occurring strains of cosmopolitan hyperhalophilic Bacteroidetes.</title>
        <authorList>
            <person name="Villamor J."/>
            <person name="Ramos-Barbero M.D."/>
            <person name="Gonzalez-Torres P."/>
            <person name="Gabaldon T."/>
            <person name="Rollesso-Mora R."/>
            <person name="Meseguer I."/>
            <person name="Martinez-Garcia M."/>
            <person name="Santos F."/>
            <person name="Anton J."/>
        </authorList>
    </citation>
    <scope>NUCLEOTIDE SEQUENCE [LARGE SCALE GENOMIC DNA]</scope>
</reference>
<proteinExistence type="predicted"/>
<dbReference type="EMBL" id="MF580959">
    <property type="protein sequence ID" value="AUO79138.1"/>
    <property type="molecule type" value="Genomic_DNA"/>
</dbReference>
<dbReference type="GeneID" id="40236278"/>
<organism evidence="1 2">
    <name type="scientific">Salinibacter phage M8CRM-1</name>
    <dbReference type="NCBI Taxonomy" id="2681612"/>
    <lineage>
        <taxon>Viruses</taxon>
        <taxon>Duplodnaviria</taxon>
        <taxon>Heunggongvirae</taxon>
        <taxon>Uroviricota</taxon>
        <taxon>Caudoviricetes</taxon>
        <taxon>Kryptosalinivirus</taxon>
        <taxon>Kryptosalinivirus M8CRM1</taxon>
    </lineage>
</organism>
<dbReference type="RefSeq" id="YP_009639483.1">
    <property type="nucleotide sequence ID" value="NC_042351.1"/>
</dbReference>
<evidence type="ECO:0008006" key="3">
    <source>
        <dbReference type="Google" id="ProtNLM"/>
    </source>
</evidence>
<evidence type="ECO:0000313" key="1">
    <source>
        <dbReference type="EMBL" id="AUO79138.1"/>
    </source>
</evidence>
<protein>
    <recommendedName>
        <fullName evidence="3">DUF1320 domain-containing protein</fullName>
    </recommendedName>
</protein>
<dbReference type="Proteomes" id="UP000258606">
    <property type="component" value="Segment"/>
</dbReference>
<accession>A0A2I6UGL9</accession>
<dbReference type="KEGG" id="vg:40236278"/>
<dbReference type="InterPro" id="IPR009752">
    <property type="entry name" value="Phage_Mu_GpJ"/>
</dbReference>
<name>A0A2I6UGL9_9CAUD</name>
<evidence type="ECO:0000313" key="2">
    <source>
        <dbReference type="Proteomes" id="UP000258606"/>
    </source>
</evidence>